<organism evidence="1 2">
    <name type="scientific">Lactobacillus johnsonii</name>
    <dbReference type="NCBI Taxonomy" id="33959"/>
    <lineage>
        <taxon>Bacteria</taxon>
        <taxon>Bacillati</taxon>
        <taxon>Bacillota</taxon>
        <taxon>Bacilli</taxon>
        <taxon>Lactobacillales</taxon>
        <taxon>Lactobacillaceae</taxon>
        <taxon>Lactobacillus</taxon>
    </lineage>
</organism>
<dbReference type="EMBL" id="WKKC01000008">
    <property type="protein sequence ID" value="MTE02764.1"/>
    <property type="molecule type" value="Genomic_DNA"/>
</dbReference>
<dbReference type="AlphaFoldDB" id="A0A9X4X7V8"/>
<proteinExistence type="predicted"/>
<comment type="caution">
    <text evidence="1">The sequence shown here is derived from an EMBL/GenBank/DDBJ whole genome shotgun (WGS) entry which is preliminary data.</text>
</comment>
<dbReference type="InterPro" id="IPR007119">
    <property type="entry name" value="Phage_tail_spike_N"/>
</dbReference>
<gene>
    <name evidence="1" type="ORF">GJU95_03090</name>
</gene>
<protein>
    <submittedName>
        <fullName evidence="1">Endopeptidase</fullName>
    </submittedName>
</protein>
<accession>A0A9X4X7V8</accession>
<dbReference type="NCBIfam" id="TIGR01665">
    <property type="entry name" value="put_anti_recept"/>
    <property type="match status" value="1"/>
</dbReference>
<name>A0A9X4X7V8_LACJH</name>
<evidence type="ECO:0000313" key="1">
    <source>
        <dbReference type="EMBL" id="MTE02764.1"/>
    </source>
</evidence>
<dbReference type="RefSeq" id="WP_155692394.1">
    <property type="nucleotide sequence ID" value="NZ_WKKC01000008.1"/>
</dbReference>
<reference evidence="1 2" key="1">
    <citation type="submission" date="2019-11" db="EMBL/GenBank/DDBJ databases">
        <title>Gastrointestinal microbiota of Peromyscus leucopus.</title>
        <authorList>
            <person name="Milovic A."/>
            <person name="Bassam K."/>
            <person name="Barbour A.G."/>
        </authorList>
    </citation>
    <scope>NUCLEOTIDE SEQUENCE [LARGE SCALE GENOMIC DNA]</scope>
    <source>
        <strain evidence="1 2">LL8</strain>
    </source>
</reference>
<evidence type="ECO:0000313" key="2">
    <source>
        <dbReference type="Proteomes" id="UP000488295"/>
    </source>
</evidence>
<dbReference type="Proteomes" id="UP000488295">
    <property type="component" value="Unassembled WGS sequence"/>
</dbReference>
<sequence>MIPRLYNSCTEDPNTEGLGSLKDLLSVSITRNYNQIPTLTITYPNNGSLSKTIAKDMIIVADIGAKDTEKNQKFRISDVSKGLSALTITANHIWADLSSIPLRKDVMLANATPEFAFNAIKNALAWQMPEISFYTDINTVGNVVWSFRDIDNVNSALMGADALGDSAVNTMQTLYHGEFQFDNYKLSLLKHAGTDNDLVIKYGRNMQSITRDETTSGTYNAIMPYVTLSSNAETSSDEEITNQPAIQNLTNGIIRTYSSPNSGQEPADNLVNGAFIQLVSKTSTGTVNGHTWYKTSTGTWIDERWITFDQSKKYLVNKLSATATLTANQDDNGIIVAANDDAWILYTGKDNKELWTSPFGGEASNEKLHNGQKYKICWLAKDLNGELWYNFGNLKTEWIPASSFYLTGDNVAAEKVYGHLTITGSVIASKDPKKPNMELIWKNVGTYMVYELQIDSDGHTWYHLGQFDGRQIWIKEGQNTNFAAVMTADDEDKILKQVPVYADPTGLTPTTMYYEIGSKLRITAQSFNRGNIFYEIGTNQWINSKFVTISSSNPVGETSVDEHTLTLTKPVIASEYALKTHAPLRVQAVDFSAYGIGDDKNRLLSVAKAYMKQNQIGRPAISLTVSYEQMQGAYQNLTSVDLYDYVGVIFDEVNIFEKAQCKSITWDPIREVATSITIGQLPSNYTHYLNQFVTSAVSTGTAEAKGQSTRLFNEAKEDAKKNDQKQIDAINVVQKKVDQVSKSFDSLDEKVEQISTGMQNFLTGTQTGSITAFPNWKNPTEIRAKTASGGYVRLDNQGLTSINADGVETFKVGEFADEAGVMIDDVWLSKDDIDWIHKQQNSK</sequence>